<reference evidence="3" key="1">
    <citation type="submission" date="2023-03" db="EMBL/GenBank/DDBJ databases">
        <title>Emydomyces testavorans Genome Sequence.</title>
        <authorList>
            <person name="Hoyer L."/>
        </authorList>
    </citation>
    <scope>NUCLEOTIDE SEQUENCE</scope>
    <source>
        <strain evidence="3">16-2883</strain>
    </source>
</reference>
<sequence>MRCRPHILQPPYRSSNKQSDLGSWQQEVITLCTAERFATVARTTFPSLKSRTPDVLIAPRLFASRTNISQTAGWAADHSVRYIKTGQEVALKLEYVQIDPSLLENEIEIYEELSGGPGIPRVYWHGEECEFRVMVFELLGPNLENLFNYCGWKFSLKTVLLLADQIIPRFQYIHSDGYIHRDVKPDNLLMGDGK</sequence>
<dbReference type="PROSITE" id="PS00108">
    <property type="entry name" value="PROTEIN_KINASE_ST"/>
    <property type="match status" value="1"/>
</dbReference>
<organism evidence="3 4">
    <name type="scientific">Emydomyces testavorans</name>
    <dbReference type="NCBI Taxonomy" id="2070801"/>
    <lineage>
        <taxon>Eukaryota</taxon>
        <taxon>Fungi</taxon>
        <taxon>Dikarya</taxon>
        <taxon>Ascomycota</taxon>
        <taxon>Pezizomycotina</taxon>
        <taxon>Eurotiomycetes</taxon>
        <taxon>Eurotiomycetidae</taxon>
        <taxon>Onygenales</taxon>
        <taxon>Nannizziopsiaceae</taxon>
        <taxon>Emydomyces</taxon>
    </lineage>
</organism>
<proteinExistence type="predicted"/>
<protein>
    <recommendedName>
        <fullName evidence="1">non-specific serine/threonine protein kinase</fullName>
        <ecNumber evidence="1">2.7.11.1</ecNumber>
    </recommendedName>
</protein>
<feature type="domain" description="Protein kinase" evidence="2">
    <location>
        <begin position="66"/>
        <end position="194"/>
    </location>
</feature>
<dbReference type="InterPro" id="IPR011009">
    <property type="entry name" value="Kinase-like_dom_sf"/>
</dbReference>
<gene>
    <name evidence="3" type="ORF">PRK78_000820</name>
</gene>
<evidence type="ECO:0000259" key="2">
    <source>
        <dbReference type="PROSITE" id="PS50011"/>
    </source>
</evidence>
<evidence type="ECO:0000313" key="3">
    <source>
        <dbReference type="EMBL" id="WEW55390.1"/>
    </source>
</evidence>
<dbReference type="EC" id="2.7.11.1" evidence="1"/>
<evidence type="ECO:0000256" key="1">
    <source>
        <dbReference type="ARBA" id="ARBA00012513"/>
    </source>
</evidence>
<keyword evidence="4" id="KW-1185">Reference proteome</keyword>
<dbReference type="PROSITE" id="PS50011">
    <property type="entry name" value="PROTEIN_KINASE_DOM"/>
    <property type="match status" value="1"/>
</dbReference>
<dbReference type="InterPro" id="IPR008271">
    <property type="entry name" value="Ser/Thr_kinase_AS"/>
</dbReference>
<dbReference type="GO" id="GO:0004674">
    <property type="term" value="F:protein serine/threonine kinase activity"/>
    <property type="evidence" value="ECO:0007669"/>
    <property type="project" value="UniProtKB-EC"/>
</dbReference>
<dbReference type="SUPFAM" id="SSF56112">
    <property type="entry name" value="Protein kinase-like (PK-like)"/>
    <property type="match status" value="1"/>
</dbReference>
<dbReference type="PANTHER" id="PTHR11909">
    <property type="entry name" value="CASEIN KINASE-RELATED"/>
    <property type="match status" value="1"/>
</dbReference>
<dbReference type="InterPro" id="IPR050235">
    <property type="entry name" value="CK1_Ser-Thr_kinase"/>
</dbReference>
<dbReference type="GO" id="GO:0005524">
    <property type="term" value="F:ATP binding"/>
    <property type="evidence" value="ECO:0007669"/>
    <property type="project" value="InterPro"/>
</dbReference>
<dbReference type="Gene3D" id="1.10.510.10">
    <property type="entry name" value="Transferase(Phosphotransferase) domain 1"/>
    <property type="match status" value="1"/>
</dbReference>
<name>A0AAF0IEU2_9EURO</name>
<dbReference type="AlphaFoldDB" id="A0AAF0IEU2"/>
<dbReference type="InterPro" id="IPR000719">
    <property type="entry name" value="Prot_kinase_dom"/>
</dbReference>
<evidence type="ECO:0000313" key="4">
    <source>
        <dbReference type="Proteomes" id="UP001219355"/>
    </source>
</evidence>
<dbReference type="Pfam" id="PF00069">
    <property type="entry name" value="Pkinase"/>
    <property type="match status" value="1"/>
</dbReference>
<dbReference type="Proteomes" id="UP001219355">
    <property type="component" value="Chromosome 1"/>
</dbReference>
<dbReference type="EMBL" id="CP120627">
    <property type="protein sequence ID" value="WEW55390.1"/>
    <property type="molecule type" value="Genomic_DNA"/>
</dbReference>
<accession>A0AAF0IEU2</accession>